<dbReference type="PANTHER" id="PTHR33048">
    <property type="entry name" value="PTH11-LIKE INTEGRAL MEMBRANE PROTEIN (AFU_ORTHOLOGUE AFUA_5G11245)"/>
    <property type="match status" value="1"/>
</dbReference>
<protein>
    <recommendedName>
        <fullName evidence="8">Rhodopsin domain-containing protein</fullName>
    </recommendedName>
</protein>
<evidence type="ECO:0000256" key="3">
    <source>
        <dbReference type="ARBA" id="ARBA00022989"/>
    </source>
</evidence>
<keyword evidence="7" id="KW-0732">Signal</keyword>
<dbReference type="Pfam" id="PF20684">
    <property type="entry name" value="Fung_rhodopsin"/>
    <property type="match status" value="1"/>
</dbReference>
<feature type="transmembrane region" description="Helical" evidence="6">
    <location>
        <begin position="59"/>
        <end position="79"/>
    </location>
</feature>
<evidence type="ECO:0000256" key="6">
    <source>
        <dbReference type="SAM" id="Phobius"/>
    </source>
</evidence>
<dbReference type="OrthoDB" id="5393606at2759"/>
<comment type="similarity">
    <text evidence="5">Belongs to the SAT4 family.</text>
</comment>
<feature type="transmembrane region" description="Helical" evidence="6">
    <location>
        <begin position="99"/>
        <end position="127"/>
    </location>
</feature>
<accession>A0A6A6E5X6</accession>
<dbReference type="EMBL" id="ML994627">
    <property type="protein sequence ID" value="KAF2187321.1"/>
    <property type="molecule type" value="Genomic_DNA"/>
</dbReference>
<evidence type="ECO:0000259" key="8">
    <source>
        <dbReference type="Pfam" id="PF20684"/>
    </source>
</evidence>
<evidence type="ECO:0000256" key="4">
    <source>
        <dbReference type="ARBA" id="ARBA00023136"/>
    </source>
</evidence>
<gene>
    <name evidence="9" type="ORF">K469DRAFT_725367</name>
</gene>
<dbReference type="InterPro" id="IPR049326">
    <property type="entry name" value="Rhodopsin_dom_fungi"/>
</dbReference>
<evidence type="ECO:0000313" key="9">
    <source>
        <dbReference type="EMBL" id="KAF2187321.1"/>
    </source>
</evidence>
<organism evidence="9 10">
    <name type="scientific">Zopfia rhizophila CBS 207.26</name>
    <dbReference type="NCBI Taxonomy" id="1314779"/>
    <lineage>
        <taxon>Eukaryota</taxon>
        <taxon>Fungi</taxon>
        <taxon>Dikarya</taxon>
        <taxon>Ascomycota</taxon>
        <taxon>Pezizomycotina</taxon>
        <taxon>Dothideomycetes</taxon>
        <taxon>Dothideomycetes incertae sedis</taxon>
        <taxon>Zopfiaceae</taxon>
        <taxon>Zopfia</taxon>
    </lineage>
</organism>
<dbReference type="Proteomes" id="UP000800200">
    <property type="component" value="Unassembled WGS sequence"/>
</dbReference>
<proteinExistence type="inferred from homology"/>
<evidence type="ECO:0000256" key="7">
    <source>
        <dbReference type="SAM" id="SignalP"/>
    </source>
</evidence>
<feature type="domain" description="Rhodopsin" evidence="8">
    <location>
        <begin position="60"/>
        <end position="237"/>
    </location>
</feature>
<feature type="transmembrane region" description="Helical" evidence="6">
    <location>
        <begin position="206"/>
        <end position="229"/>
    </location>
</feature>
<evidence type="ECO:0000256" key="5">
    <source>
        <dbReference type="ARBA" id="ARBA00038359"/>
    </source>
</evidence>
<comment type="subcellular location">
    <subcellularLocation>
        <location evidence="1">Membrane</location>
        <topology evidence="1">Multi-pass membrane protein</topology>
    </subcellularLocation>
</comment>
<keyword evidence="2 6" id="KW-0812">Transmembrane</keyword>
<feature type="signal peptide" evidence="7">
    <location>
        <begin position="1"/>
        <end position="26"/>
    </location>
</feature>
<name>A0A6A6E5X6_9PEZI</name>
<keyword evidence="4 6" id="KW-0472">Membrane</keyword>
<sequence length="291" mass="32814">MFFDTPSMPALLSSIIPFLVLDVVAGNATTYYHHLPPDSASITIRRSITFRPSTNDHHYLEYAFLVICAVVNGLVKLSVLSLYRRIFVVDKHWRDPRNFFMLFMVTLIGMWTTSYTFAFVFMCRIDVQVLFTDPESMIQKCVNTLMFAYSYSISDFISDVLIILIPIPFVSRHPRISVLNLPIGRTLAVMGVFLLAWMAWNQKVGFVIITTELYWMILEITLGVLAACLPTLRGLLKSRSVGSVVKSVRSLFTIRSGSSTGSLGNTKEVSPVQIFGFKQATVTMDSNTDDF</sequence>
<feature type="chain" id="PRO_5025694869" description="Rhodopsin domain-containing protein" evidence="7">
    <location>
        <begin position="27"/>
        <end position="291"/>
    </location>
</feature>
<feature type="transmembrane region" description="Helical" evidence="6">
    <location>
        <begin position="147"/>
        <end position="170"/>
    </location>
</feature>
<reference evidence="9" key="1">
    <citation type="journal article" date="2020" name="Stud. Mycol.">
        <title>101 Dothideomycetes genomes: a test case for predicting lifestyles and emergence of pathogens.</title>
        <authorList>
            <person name="Haridas S."/>
            <person name="Albert R."/>
            <person name="Binder M."/>
            <person name="Bloem J."/>
            <person name="Labutti K."/>
            <person name="Salamov A."/>
            <person name="Andreopoulos B."/>
            <person name="Baker S."/>
            <person name="Barry K."/>
            <person name="Bills G."/>
            <person name="Bluhm B."/>
            <person name="Cannon C."/>
            <person name="Castanera R."/>
            <person name="Culley D."/>
            <person name="Daum C."/>
            <person name="Ezra D."/>
            <person name="Gonzalez J."/>
            <person name="Henrissat B."/>
            <person name="Kuo A."/>
            <person name="Liang C."/>
            <person name="Lipzen A."/>
            <person name="Lutzoni F."/>
            <person name="Magnuson J."/>
            <person name="Mondo S."/>
            <person name="Nolan M."/>
            <person name="Ohm R."/>
            <person name="Pangilinan J."/>
            <person name="Park H.-J."/>
            <person name="Ramirez L."/>
            <person name="Alfaro M."/>
            <person name="Sun H."/>
            <person name="Tritt A."/>
            <person name="Yoshinaga Y."/>
            <person name="Zwiers L.-H."/>
            <person name="Turgeon B."/>
            <person name="Goodwin S."/>
            <person name="Spatafora J."/>
            <person name="Crous P."/>
            <person name="Grigoriev I."/>
        </authorList>
    </citation>
    <scope>NUCLEOTIDE SEQUENCE</scope>
    <source>
        <strain evidence="9">CBS 207.26</strain>
    </source>
</reference>
<keyword evidence="3 6" id="KW-1133">Transmembrane helix</keyword>
<evidence type="ECO:0000313" key="10">
    <source>
        <dbReference type="Proteomes" id="UP000800200"/>
    </source>
</evidence>
<dbReference type="InterPro" id="IPR052337">
    <property type="entry name" value="SAT4-like"/>
</dbReference>
<feature type="transmembrane region" description="Helical" evidence="6">
    <location>
        <begin position="182"/>
        <end position="200"/>
    </location>
</feature>
<evidence type="ECO:0000256" key="2">
    <source>
        <dbReference type="ARBA" id="ARBA00022692"/>
    </source>
</evidence>
<dbReference type="GO" id="GO:0016020">
    <property type="term" value="C:membrane"/>
    <property type="evidence" value="ECO:0007669"/>
    <property type="project" value="UniProtKB-SubCell"/>
</dbReference>
<keyword evidence="10" id="KW-1185">Reference proteome</keyword>
<evidence type="ECO:0000256" key="1">
    <source>
        <dbReference type="ARBA" id="ARBA00004141"/>
    </source>
</evidence>
<dbReference type="AlphaFoldDB" id="A0A6A6E5X6"/>
<dbReference type="PANTHER" id="PTHR33048:SF157">
    <property type="entry name" value="INTEGRAL MEMBRANE PROTEIN"/>
    <property type="match status" value="1"/>
</dbReference>